<dbReference type="AlphaFoldDB" id="A0AAF0D379"/>
<comment type="similarity">
    <text evidence="1 5">Belongs to the CDC6/cdc18 family.</text>
</comment>
<dbReference type="SUPFAM" id="SSF46785">
    <property type="entry name" value="Winged helix' DNA-binding domain"/>
    <property type="match status" value="1"/>
</dbReference>
<reference evidence="7" key="1">
    <citation type="journal article" date="2017" name="Nature">
        <title>Asgard archaea illuminate the origin of eukaryotic cellular complexity.</title>
        <authorList>
            <person name="Zaremba-Niedzwiedzka K."/>
            <person name="Caceres E.F."/>
            <person name="Saw J.H."/>
            <person name="Backstrom D."/>
            <person name="Juzokaite L."/>
            <person name="Vancaester E."/>
            <person name="Seitz K.W."/>
            <person name="Anantharaman K."/>
            <person name="Starnawski P."/>
            <person name="Kjeldsen K.U."/>
            <person name="Scott M.B."/>
            <person name="Nunoura T."/>
            <person name="Banfield J.F."/>
            <person name="Schramm A."/>
            <person name="Baker B.J."/>
            <person name="Spang A."/>
            <person name="Ettema T.J.G."/>
        </authorList>
    </citation>
    <scope>NUCLEOTIDE SEQUENCE</scope>
    <source>
        <strain evidence="7">LCB_4</strain>
    </source>
</reference>
<dbReference type="InterPro" id="IPR036388">
    <property type="entry name" value="WH-like_DNA-bd_sf"/>
</dbReference>
<dbReference type="InterPro" id="IPR015163">
    <property type="entry name" value="Cdc6_C"/>
</dbReference>
<feature type="binding site" evidence="5">
    <location>
        <position position="221"/>
    </location>
    <ligand>
        <name>ATP</name>
        <dbReference type="ChEBI" id="CHEBI:30616"/>
    </ligand>
</feature>
<dbReference type="GO" id="GO:0016887">
    <property type="term" value="F:ATP hydrolysis activity"/>
    <property type="evidence" value="ECO:0007669"/>
    <property type="project" value="InterPro"/>
</dbReference>
<comment type="function">
    <text evidence="5">Involved in regulation of DNA replication.</text>
</comment>
<dbReference type="Gene3D" id="1.10.8.60">
    <property type="match status" value="1"/>
</dbReference>
<organism evidence="7 8">
    <name type="scientific">Odinarchaeota yellowstonii (strain LCB_4)</name>
    <dbReference type="NCBI Taxonomy" id="1841599"/>
    <lineage>
        <taxon>Archaea</taxon>
        <taxon>Promethearchaeati</taxon>
        <taxon>Candidatus Odinarchaeota</taxon>
        <taxon>Candidatus Odinarchaeia</taxon>
        <taxon>Candidatus Odinarchaeales</taxon>
        <taxon>Candidatus Odinarchaeaceae</taxon>
        <taxon>Candidatus Odinarchaeum</taxon>
    </lineage>
</organism>
<dbReference type="EMBL" id="CP091871">
    <property type="protein sequence ID" value="WEU40831.1"/>
    <property type="molecule type" value="Genomic_DNA"/>
</dbReference>
<dbReference type="Proteomes" id="UP000186851">
    <property type="component" value="Chromosome"/>
</dbReference>
<dbReference type="SMART" id="SM01074">
    <property type="entry name" value="Cdc6_C"/>
    <property type="match status" value="1"/>
</dbReference>
<dbReference type="InterPro" id="IPR050311">
    <property type="entry name" value="ORC1/CDC6"/>
</dbReference>
<dbReference type="GO" id="GO:0006260">
    <property type="term" value="P:DNA replication"/>
    <property type="evidence" value="ECO:0007669"/>
    <property type="project" value="UniProtKB-UniRule"/>
</dbReference>
<evidence type="ECO:0000256" key="5">
    <source>
        <dbReference type="HAMAP-Rule" id="MF_01407"/>
    </source>
</evidence>
<keyword evidence="4 5" id="KW-0067">ATP-binding</keyword>
<dbReference type="InterPro" id="IPR036390">
    <property type="entry name" value="WH_DNA-bd_sf"/>
</dbReference>
<feature type="domain" description="Cdc6 C-terminal" evidence="6">
    <location>
        <begin position="303"/>
        <end position="388"/>
    </location>
</feature>
<keyword evidence="3 5" id="KW-0547">Nucleotide-binding</keyword>
<feature type="binding site" evidence="5">
    <location>
        <begin position="70"/>
        <end position="74"/>
    </location>
    <ligand>
        <name>ATP</name>
        <dbReference type="ChEBI" id="CHEBI:30616"/>
    </ligand>
</feature>
<evidence type="ECO:0000256" key="1">
    <source>
        <dbReference type="ARBA" id="ARBA00006184"/>
    </source>
</evidence>
<dbReference type="InterPro" id="IPR014277">
    <property type="entry name" value="Orc1/Cdc6_arc"/>
</dbReference>
<dbReference type="KEGG" id="oyw:OdinLCB4_002640"/>
<evidence type="ECO:0000256" key="2">
    <source>
        <dbReference type="ARBA" id="ARBA00022705"/>
    </source>
</evidence>
<keyword evidence="2 5" id="KW-0235">DNA replication</keyword>
<dbReference type="PANTHER" id="PTHR10763">
    <property type="entry name" value="CELL DIVISION CONTROL PROTEIN 6-RELATED"/>
    <property type="match status" value="1"/>
</dbReference>
<evidence type="ECO:0000313" key="7">
    <source>
        <dbReference type="EMBL" id="WEU40831.1"/>
    </source>
</evidence>
<dbReference type="GO" id="GO:0005524">
    <property type="term" value="F:ATP binding"/>
    <property type="evidence" value="ECO:0007669"/>
    <property type="project" value="UniProtKB-UniRule"/>
</dbReference>
<evidence type="ECO:0000256" key="4">
    <source>
        <dbReference type="ARBA" id="ARBA00022840"/>
    </source>
</evidence>
<dbReference type="Pfam" id="PF22703">
    <property type="entry name" value="Cdc6_lid"/>
    <property type="match status" value="1"/>
</dbReference>
<reference evidence="7" key="2">
    <citation type="journal article" date="2022" name="Nat. Microbiol.">
        <title>A closed Candidatus Odinarchaeum chromosome exposes Asgard archaeal viruses.</title>
        <authorList>
            <person name="Tamarit D."/>
            <person name="Caceres E.F."/>
            <person name="Krupovic M."/>
            <person name="Nijland R."/>
            <person name="Eme L."/>
            <person name="Robinson N.P."/>
            <person name="Ettema T.J.G."/>
        </authorList>
    </citation>
    <scope>NUCLEOTIDE SEQUENCE</scope>
    <source>
        <strain evidence="7">LCB_4</strain>
    </source>
</reference>
<dbReference type="PANTHER" id="PTHR10763:SF31">
    <property type="entry name" value="ORC1-TYPE DNA REPLICATION PROTEIN 2"/>
    <property type="match status" value="1"/>
</dbReference>
<gene>
    <name evidence="7" type="ORF">OdinLCB4_002640</name>
</gene>
<dbReference type="Pfam" id="PF09079">
    <property type="entry name" value="WHD_Cdc6"/>
    <property type="match status" value="1"/>
</dbReference>
<dbReference type="NCBIfam" id="TIGR02928">
    <property type="entry name" value="orc1/cdc6 family replication initiation protein"/>
    <property type="match status" value="1"/>
</dbReference>
<evidence type="ECO:0000259" key="6">
    <source>
        <dbReference type="SMART" id="SM01074"/>
    </source>
</evidence>
<evidence type="ECO:0000313" key="8">
    <source>
        <dbReference type="Proteomes" id="UP000186851"/>
    </source>
</evidence>
<dbReference type="InterPro" id="IPR027417">
    <property type="entry name" value="P-loop_NTPase"/>
</dbReference>
<dbReference type="Gene3D" id="3.40.50.300">
    <property type="entry name" value="P-loop containing nucleotide triphosphate hydrolases"/>
    <property type="match status" value="1"/>
</dbReference>
<protein>
    <recommendedName>
        <fullName evidence="5">ORC1-type DNA replication protein</fullName>
    </recommendedName>
</protein>
<name>A0AAF0D379_ODILC</name>
<dbReference type="Pfam" id="PF13401">
    <property type="entry name" value="AAA_22"/>
    <property type="match status" value="1"/>
</dbReference>
<sequence>MEEDWSLEKYISRKSVFKKNAESTLSPSYVPKKLPGREAELQRLTLDFQSLTLDEKGYSVNVAVIGPPGSGKTALVRNFGESLAEYGKSRNRNIIFEYLDCFAARTKSSVLSNILAKFNITSRGFSDEELLSILLKRLNSEEAHLVIGLDEAYILGGEAILSIIRSNDVYSSGLARISTIIISRLNEWRMLLNTTLSGRITDQIMLAGYSKETLLEIIRYRAELAFKPGVISEGVLEMIADIAAKTENARHAIELLFRAGKIADHLSEDVITPEMIRKAKDEVFPEFRADIFHDLKKHELISALAVAKRLKHKGVISTTIDEAYEYYKTTCEEYKIEPRSKSAFREFIKFLTDLGVISSVVINLGSGRRGRRSVLRLYDLPAEVLEERCRKILENKPA</sequence>
<dbReference type="InterPro" id="IPR049945">
    <property type="entry name" value="AAA_22"/>
</dbReference>
<evidence type="ECO:0000256" key="3">
    <source>
        <dbReference type="ARBA" id="ARBA00022741"/>
    </source>
</evidence>
<dbReference type="Gene3D" id="1.10.10.10">
    <property type="entry name" value="Winged helix-like DNA-binding domain superfamily/Winged helix DNA-binding domain"/>
    <property type="match status" value="1"/>
</dbReference>
<dbReference type="SUPFAM" id="SSF52540">
    <property type="entry name" value="P-loop containing nucleoside triphosphate hydrolases"/>
    <property type="match status" value="1"/>
</dbReference>
<dbReference type="InterPro" id="IPR055237">
    <property type="entry name" value="Cdc6_lid"/>
</dbReference>
<proteinExistence type="inferred from homology"/>
<feature type="binding site" evidence="5">
    <location>
        <position position="209"/>
    </location>
    <ligand>
        <name>ATP</name>
        <dbReference type="ChEBI" id="CHEBI:30616"/>
    </ligand>
</feature>
<accession>A0AAF0D379</accession>
<dbReference type="HAMAP" id="MF_01407">
    <property type="entry name" value="ORC1_type_DNA_replic_protein"/>
    <property type="match status" value="1"/>
</dbReference>